<evidence type="ECO:0000313" key="2">
    <source>
        <dbReference type="EMBL" id="KAF2105414.1"/>
    </source>
</evidence>
<sequence length="495" mass="55894">MANHQKGSDVRATINALANETLNSIVEYILVADEGVSTATSLAQTNYRFRCIVARQRYAASAYDTEHLHDFLRVIVLNDAVARCVRSLQIDHIAPRVDDPSHSDRRAIRRGLAARKMPHWKKLANSCNDQNPDALLAAILMHTPNLEVLTIAKSIEAHMWIKILNLAANRNNLGQGVDLSKLRAVHILQEVDIHVIWPVLQLPSLRTLTISDSLKPDDPLIPIKKVNPWPSRTAVSAVEQLTVLGCVIDGVKLAKLLDYCRSLKQLTYTWRHSKEHSVGTSRIRRKNSSTIGFSCFQVHVPTLENPSPFITALRRHKHSLEALRMCNFTHEDAESDQGLSLNDFERLKKLEIGLSMVLRPTDQRFTQNLPSNLKTLHLTVTDMDTSTNQELEEEKNEENKEEKKGGKKEGKKEGDDKGIDYDLALENFSRYDRNDLPELTKFILHITRSQELGLKQHTWETVRDRLALKGAEASSRRSFTISTAHSLLSAANLCL</sequence>
<feature type="region of interest" description="Disordered" evidence="1">
    <location>
        <begin position="384"/>
        <end position="416"/>
    </location>
</feature>
<reference evidence="2" key="1">
    <citation type="journal article" date="2020" name="Stud. Mycol.">
        <title>101 Dothideomycetes genomes: a test case for predicting lifestyles and emergence of pathogens.</title>
        <authorList>
            <person name="Haridas S."/>
            <person name="Albert R."/>
            <person name="Binder M."/>
            <person name="Bloem J."/>
            <person name="Labutti K."/>
            <person name="Salamov A."/>
            <person name="Andreopoulos B."/>
            <person name="Baker S."/>
            <person name="Barry K."/>
            <person name="Bills G."/>
            <person name="Bluhm B."/>
            <person name="Cannon C."/>
            <person name="Castanera R."/>
            <person name="Culley D."/>
            <person name="Daum C."/>
            <person name="Ezra D."/>
            <person name="Gonzalez J."/>
            <person name="Henrissat B."/>
            <person name="Kuo A."/>
            <person name="Liang C."/>
            <person name="Lipzen A."/>
            <person name="Lutzoni F."/>
            <person name="Magnuson J."/>
            <person name="Mondo S."/>
            <person name="Nolan M."/>
            <person name="Ohm R."/>
            <person name="Pangilinan J."/>
            <person name="Park H.-J."/>
            <person name="Ramirez L."/>
            <person name="Alfaro M."/>
            <person name="Sun H."/>
            <person name="Tritt A."/>
            <person name="Yoshinaga Y."/>
            <person name="Zwiers L.-H."/>
            <person name="Turgeon B."/>
            <person name="Goodwin S."/>
            <person name="Spatafora J."/>
            <person name="Crous P."/>
            <person name="Grigoriev I."/>
        </authorList>
    </citation>
    <scope>NUCLEOTIDE SEQUENCE</scope>
    <source>
        <strain evidence="2">CBS 627.86</strain>
    </source>
</reference>
<evidence type="ECO:0008006" key="4">
    <source>
        <dbReference type="Google" id="ProtNLM"/>
    </source>
</evidence>
<organism evidence="2 3">
    <name type="scientific">Lophiotrema nucula</name>
    <dbReference type="NCBI Taxonomy" id="690887"/>
    <lineage>
        <taxon>Eukaryota</taxon>
        <taxon>Fungi</taxon>
        <taxon>Dikarya</taxon>
        <taxon>Ascomycota</taxon>
        <taxon>Pezizomycotina</taxon>
        <taxon>Dothideomycetes</taxon>
        <taxon>Pleosporomycetidae</taxon>
        <taxon>Pleosporales</taxon>
        <taxon>Lophiotremataceae</taxon>
        <taxon>Lophiotrema</taxon>
    </lineage>
</organism>
<evidence type="ECO:0000256" key="1">
    <source>
        <dbReference type="SAM" id="MobiDB-lite"/>
    </source>
</evidence>
<feature type="non-terminal residue" evidence="2">
    <location>
        <position position="495"/>
    </location>
</feature>
<evidence type="ECO:0000313" key="3">
    <source>
        <dbReference type="Proteomes" id="UP000799770"/>
    </source>
</evidence>
<proteinExistence type="predicted"/>
<dbReference type="Proteomes" id="UP000799770">
    <property type="component" value="Unassembled WGS sequence"/>
</dbReference>
<dbReference type="AlphaFoldDB" id="A0A6A5YFC8"/>
<name>A0A6A5YFC8_9PLEO</name>
<feature type="compositionally biased region" description="Basic and acidic residues" evidence="1">
    <location>
        <begin position="397"/>
        <end position="416"/>
    </location>
</feature>
<keyword evidence="3" id="KW-1185">Reference proteome</keyword>
<protein>
    <recommendedName>
        <fullName evidence="4">F-box domain-containing protein</fullName>
    </recommendedName>
</protein>
<dbReference type="EMBL" id="ML977381">
    <property type="protein sequence ID" value="KAF2105414.1"/>
    <property type="molecule type" value="Genomic_DNA"/>
</dbReference>
<accession>A0A6A5YFC8</accession>
<dbReference type="OrthoDB" id="2520703at2759"/>
<gene>
    <name evidence="2" type="ORF">BDV96DRAFT_638842</name>
</gene>